<keyword evidence="8" id="KW-1185">Reference proteome</keyword>
<dbReference type="EMBL" id="JBHSHC010000157">
    <property type="protein sequence ID" value="MFC4770234.1"/>
    <property type="molecule type" value="Genomic_DNA"/>
</dbReference>
<dbReference type="Pfam" id="PF03741">
    <property type="entry name" value="TerC"/>
    <property type="match status" value="1"/>
</dbReference>
<keyword evidence="4 6" id="KW-1133">Transmembrane helix</keyword>
<keyword evidence="3 6" id="KW-0812">Transmembrane</keyword>
<evidence type="ECO:0000256" key="2">
    <source>
        <dbReference type="ARBA" id="ARBA00007511"/>
    </source>
</evidence>
<sequence length="218" mass="23039">MEGFWLQLSEIVLVNLVLSGDNALLIAMATSGLPRRQRKLAMLLGVFGALIIRLVLTGVAAEVMTVPFVRALGALLLVGIAIKMAVNEEPKMSLSGGSSLLSAAGTILLADVTMSVDNVAAIAGMAEGNLLLLTSGLLISMLFMLVASVWISMVLDRIPQLMIIGSGILAWTAGRILAEDSGVSHMAGKYVWAILLVIAVVPMLIAVFRLKHPHKSSR</sequence>
<comment type="similarity">
    <text evidence="2">Belongs to the TerC family.</text>
</comment>
<evidence type="ECO:0000256" key="6">
    <source>
        <dbReference type="SAM" id="Phobius"/>
    </source>
</evidence>
<name>A0ABV9Q8S2_9BACL</name>
<dbReference type="Proteomes" id="UP001596002">
    <property type="component" value="Unassembled WGS sequence"/>
</dbReference>
<dbReference type="PANTHER" id="PTHR30238">
    <property type="entry name" value="MEMBRANE BOUND PREDICTED REDOX MODULATOR"/>
    <property type="match status" value="1"/>
</dbReference>
<dbReference type="NCBIfam" id="TIGR03717">
    <property type="entry name" value="R_switched_YjbE"/>
    <property type="match status" value="1"/>
</dbReference>
<reference evidence="8" key="1">
    <citation type="journal article" date="2019" name="Int. J. Syst. Evol. Microbiol.">
        <title>The Global Catalogue of Microorganisms (GCM) 10K type strain sequencing project: providing services to taxonomists for standard genome sequencing and annotation.</title>
        <authorList>
            <consortium name="The Broad Institute Genomics Platform"/>
            <consortium name="The Broad Institute Genome Sequencing Center for Infectious Disease"/>
            <person name="Wu L."/>
            <person name="Ma J."/>
        </authorList>
    </citation>
    <scope>NUCLEOTIDE SEQUENCE [LARGE SCALE GENOMIC DNA]</scope>
    <source>
        <strain evidence="8">WYCCWR 12678</strain>
    </source>
</reference>
<evidence type="ECO:0000256" key="1">
    <source>
        <dbReference type="ARBA" id="ARBA00004141"/>
    </source>
</evidence>
<dbReference type="PANTHER" id="PTHR30238:SF4">
    <property type="entry name" value="SLL1022 PROTEIN"/>
    <property type="match status" value="1"/>
</dbReference>
<evidence type="ECO:0000313" key="8">
    <source>
        <dbReference type="Proteomes" id="UP001596002"/>
    </source>
</evidence>
<protein>
    <submittedName>
        <fullName evidence="7">YjbE family putative metal transport protein</fullName>
    </submittedName>
</protein>
<proteinExistence type="inferred from homology"/>
<organism evidence="7 8">
    <name type="scientific">Effusibacillus consociatus</name>
    <dbReference type="NCBI Taxonomy" id="1117041"/>
    <lineage>
        <taxon>Bacteria</taxon>
        <taxon>Bacillati</taxon>
        <taxon>Bacillota</taxon>
        <taxon>Bacilli</taxon>
        <taxon>Bacillales</taxon>
        <taxon>Alicyclobacillaceae</taxon>
        <taxon>Effusibacillus</taxon>
    </lineage>
</organism>
<feature type="transmembrane region" description="Helical" evidence="6">
    <location>
        <begin position="190"/>
        <end position="210"/>
    </location>
</feature>
<accession>A0ABV9Q8S2</accession>
<evidence type="ECO:0000256" key="4">
    <source>
        <dbReference type="ARBA" id="ARBA00022989"/>
    </source>
</evidence>
<feature type="transmembrane region" description="Helical" evidence="6">
    <location>
        <begin position="12"/>
        <end position="33"/>
    </location>
</feature>
<feature type="transmembrane region" description="Helical" evidence="6">
    <location>
        <begin position="130"/>
        <end position="151"/>
    </location>
</feature>
<feature type="transmembrane region" description="Helical" evidence="6">
    <location>
        <begin position="158"/>
        <end position="178"/>
    </location>
</feature>
<comment type="caution">
    <text evidence="7">The sequence shown here is derived from an EMBL/GenBank/DDBJ whole genome shotgun (WGS) entry which is preliminary data.</text>
</comment>
<feature type="transmembrane region" description="Helical" evidence="6">
    <location>
        <begin position="40"/>
        <end position="61"/>
    </location>
</feature>
<dbReference type="RefSeq" id="WP_380029650.1">
    <property type="nucleotide sequence ID" value="NZ_JBHSHC010000157.1"/>
</dbReference>
<dbReference type="InterPro" id="IPR005496">
    <property type="entry name" value="Integral_membrane_TerC"/>
</dbReference>
<evidence type="ECO:0000256" key="5">
    <source>
        <dbReference type="ARBA" id="ARBA00023136"/>
    </source>
</evidence>
<evidence type="ECO:0000256" key="3">
    <source>
        <dbReference type="ARBA" id="ARBA00022692"/>
    </source>
</evidence>
<keyword evidence="5 6" id="KW-0472">Membrane</keyword>
<comment type="subcellular location">
    <subcellularLocation>
        <location evidence="1">Membrane</location>
        <topology evidence="1">Multi-pass membrane protein</topology>
    </subcellularLocation>
</comment>
<evidence type="ECO:0000313" key="7">
    <source>
        <dbReference type="EMBL" id="MFC4770234.1"/>
    </source>
</evidence>
<feature type="transmembrane region" description="Helical" evidence="6">
    <location>
        <begin position="67"/>
        <end position="86"/>
    </location>
</feature>
<dbReference type="InterPro" id="IPR022301">
    <property type="entry name" value="Integral_membrane_YjbE"/>
</dbReference>
<gene>
    <name evidence="7" type="ORF">ACFO8Q_23435</name>
</gene>
<feature type="transmembrane region" description="Helical" evidence="6">
    <location>
        <begin position="93"/>
        <end position="110"/>
    </location>
</feature>